<evidence type="ECO:0000313" key="2">
    <source>
        <dbReference type="EMBL" id="SFR99836.1"/>
    </source>
</evidence>
<reference evidence="2 3" key="1">
    <citation type="submission" date="2016-10" db="EMBL/GenBank/DDBJ databases">
        <authorList>
            <person name="de Groot N.N."/>
        </authorList>
    </citation>
    <scope>NUCLEOTIDE SEQUENCE [LARGE SCALE GENOMIC DNA]</scope>
    <source>
        <strain evidence="2 3">DSM 21001</strain>
    </source>
</reference>
<evidence type="ECO:0000256" key="1">
    <source>
        <dbReference type="SAM" id="SignalP"/>
    </source>
</evidence>
<keyword evidence="1" id="KW-0732">Signal</keyword>
<gene>
    <name evidence="2" type="ORF">SAMN05421771_0422</name>
</gene>
<keyword evidence="3" id="KW-1185">Reference proteome</keyword>
<organism evidence="2 3">
    <name type="scientific">Granulicella pectinivorans</name>
    <dbReference type="NCBI Taxonomy" id="474950"/>
    <lineage>
        <taxon>Bacteria</taxon>
        <taxon>Pseudomonadati</taxon>
        <taxon>Acidobacteriota</taxon>
        <taxon>Terriglobia</taxon>
        <taxon>Terriglobales</taxon>
        <taxon>Acidobacteriaceae</taxon>
        <taxon>Granulicella</taxon>
    </lineage>
</organism>
<dbReference type="STRING" id="474950.SAMN05421771_0422"/>
<evidence type="ECO:0000313" key="3">
    <source>
        <dbReference type="Proteomes" id="UP000199024"/>
    </source>
</evidence>
<dbReference type="OrthoDB" id="116701at2"/>
<feature type="signal peptide" evidence="1">
    <location>
        <begin position="1"/>
        <end position="18"/>
    </location>
</feature>
<sequence length="149" mass="16321">MTRLLAALALLLPLGLAAQNPVFVTPTKNVVAKVSIMAISTSIHQAFAGNQDTYLADVALKDGHQTARLIDRYSGNGDPIRRSILTDRKQLVMHLIRKPSCDMVSSSFFLGRTDYDVFDTASRLALSQTPDAVIPCYLVVHDHTKLAKN</sequence>
<proteinExistence type="predicted"/>
<name>A0A1I6L8P1_9BACT</name>
<feature type="chain" id="PRO_5011505173" evidence="1">
    <location>
        <begin position="19"/>
        <end position="149"/>
    </location>
</feature>
<dbReference type="EMBL" id="FOZL01000001">
    <property type="protein sequence ID" value="SFR99836.1"/>
    <property type="molecule type" value="Genomic_DNA"/>
</dbReference>
<dbReference type="AlphaFoldDB" id="A0A1I6L8P1"/>
<accession>A0A1I6L8P1</accession>
<dbReference type="Proteomes" id="UP000199024">
    <property type="component" value="Unassembled WGS sequence"/>
</dbReference>
<protein>
    <submittedName>
        <fullName evidence="2">Uncharacterized protein</fullName>
    </submittedName>
</protein>
<dbReference type="RefSeq" id="WP_089836168.1">
    <property type="nucleotide sequence ID" value="NZ_FOZL01000001.1"/>
</dbReference>